<sequence length="433" mass="48648">MKKANFIYKTALPLFLFITTTMAAHAHGPQKEIKNLDVIQKYSALMKGIENSKNADEFDGYYHQLSDLFDKPGSKSSAAKLCSHLNSLSIGELKYLEDAIQSSSSFADDCKELILAKVAFSNSWSTDALELSIQTIKKIPFEEREVPEMTVKPDGTIRPLFSGNLKDKEIMLTFDDGPSAATPYILDALKAAGVKAAFFHVGKRVVSDKSDGPSQKKLKEERKSILKRILAEGHILANHSYSHTNAMGSKNLKGNLTKDYFMSEFVGGHLSLYRGAGYVDPFFRFPNGDQNNVIAREVRDAGVKIFHWTLDTEDWRFNAKELSIAQRNRSVLDTLVNGFKSYKNGIMLMHDINMHSAEALPGILNYLANNGYKVVLMKPKNRNVSSPSYLPVISEATNYLWKNHLDDADVYPPSPDDAYKYRSRIDFDLMFGR</sequence>
<evidence type="ECO:0000313" key="5">
    <source>
        <dbReference type="EMBL" id="UOF00756.1"/>
    </source>
</evidence>
<feature type="chain" id="PRO_5045935786" evidence="3">
    <location>
        <begin position="27"/>
        <end position="433"/>
    </location>
</feature>
<evidence type="ECO:0000256" key="3">
    <source>
        <dbReference type="SAM" id="SignalP"/>
    </source>
</evidence>
<gene>
    <name evidence="5" type="ORF">MNR06_13720</name>
</gene>
<dbReference type="InterPro" id="IPR002509">
    <property type="entry name" value="NODB_dom"/>
</dbReference>
<keyword evidence="3" id="KW-0732">Signal</keyword>
<dbReference type="RefSeq" id="WP_243536930.1">
    <property type="nucleotide sequence ID" value="NZ_CP093442.1"/>
</dbReference>
<dbReference type="CDD" id="cd10917">
    <property type="entry name" value="CE4_NodB_like_6s_7s"/>
    <property type="match status" value="1"/>
</dbReference>
<name>A0ABY4C713_9BACT</name>
<dbReference type="InterPro" id="IPR050248">
    <property type="entry name" value="Polysacc_deacetylase_ArnD"/>
</dbReference>
<keyword evidence="1" id="KW-0479">Metal-binding</keyword>
<dbReference type="InterPro" id="IPR011330">
    <property type="entry name" value="Glyco_hydro/deAcase_b/a-brl"/>
</dbReference>
<keyword evidence="2" id="KW-0378">Hydrolase</keyword>
<reference evidence="5" key="1">
    <citation type="submission" date="2022-03" db="EMBL/GenBank/DDBJ databases">
        <title>Genome Identification and Characterization of new species Bdellovibrio reynosense LBG001 sp. nov. from a Mexico soil sample.</title>
        <authorList>
            <person name="Camilli A."/>
            <person name="Ajao Y."/>
            <person name="Guo X."/>
        </authorList>
    </citation>
    <scope>NUCLEOTIDE SEQUENCE</scope>
    <source>
        <strain evidence="5">LBG001</strain>
    </source>
</reference>
<dbReference type="Pfam" id="PF01522">
    <property type="entry name" value="Polysacc_deac_1"/>
    <property type="match status" value="1"/>
</dbReference>
<evidence type="ECO:0000313" key="6">
    <source>
        <dbReference type="Proteomes" id="UP000830116"/>
    </source>
</evidence>
<protein>
    <submittedName>
        <fullName evidence="5">Polysaccharide deacetylase family protein</fullName>
    </submittedName>
</protein>
<proteinExistence type="predicted"/>
<evidence type="ECO:0000256" key="1">
    <source>
        <dbReference type="ARBA" id="ARBA00022723"/>
    </source>
</evidence>
<dbReference type="Gene3D" id="3.20.20.370">
    <property type="entry name" value="Glycoside hydrolase/deacetylase"/>
    <property type="match status" value="1"/>
</dbReference>
<dbReference type="SUPFAM" id="SSF88713">
    <property type="entry name" value="Glycoside hydrolase/deacetylase"/>
    <property type="match status" value="1"/>
</dbReference>
<feature type="signal peptide" evidence="3">
    <location>
        <begin position="1"/>
        <end position="26"/>
    </location>
</feature>
<dbReference type="Proteomes" id="UP000830116">
    <property type="component" value="Chromosome"/>
</dbReference>
<evidence type="ECO:0000256" key="2">
    <source>
        <dbReference type="ARBA" id="ARBA00022801"/>
    </source>
</evidence>
<accession>A0ABY4C713</accession>
<dbReference type="EMBL" id="CP093442">
    <property type="protein sequence ID" value="UOF00756.1"/>
    <property type="molecule type" value="Genomic_DNA"/>
</dbReference>
<dbReference type="PANTHER" id="PTHR10587:SF133">
    <property type="entry name" value="CHITIN DEACETYLASE 1-RELATED"/>
    <property type="match status" value="1"/>
</dbReference>
<feature type="domain" description="NodB homology" evidence="4">
    <location>
        <begin position="168"/>
        <end position="375"/>
    </location>
</feature>
<dbReference type="PROSITE" id="PS51677">
    <property type="entry name" value="NODB"/>
    <property type="match status" value="1"/>
</dbReference>
<keyword evidence="6" id="KW-1185">Reference proteome</keyword>
<organism evidence="5 6">
    <name type="scientific">Bdellovibrio reynosensis</name>
    <dbReference type="NCBI Taxonomy" id="2835041"/>
    <lineage>
        <taxon>Bacteria</taxon>
        <taxon>Pseudomonadati</taxon>
        <taxon>Bdellovibrionota</taxon>
        <taxon>Bdellovibrionia</taxon>
        <taxon>Bdellovibrionales</taxon>
        <taxon>Pseudobdellovibrionaceae</taxon>
        <taxon>Bdellovibrio</taxon>
    </lineage>
</organism>
<dbReference type="PANTHER" id="PTHR10587">
    <property type="entry name" value="GLYCOSYL TRANSFERASE-RELATED"/>
    <property type="match status" value="1"/>
</dbReference>
<evidence type="ECO:0000259" key="4">
    <source>
        <dbReference type="PROSITE" id="PS51677"/>
    </source>
</evidence>